<keyword evidence="2" id="KW-1185">Reference proteome</keyword>
<comment type="caution">
    <text evidence="1">The sequence shown here is derived from an EMBL/GenBank/DDBJ whole genome shotgun (WGS) entry which is preliminary data.</text>
</comment>
<evidence type="ECO:0000313" key="2">
    <source>
        <dbReference type="Proteomes" id="UP000784294"/>
    </source>
</evidence>
<dbReference type="AlphaFoldDB" id="A0A3S5BXV2"/>
<organism evidence="1 2">
    <name type="scientific">Protopolystoma xenopodis</name>
    <dbReference type="NCBI Taxonomy" id="117903"/>
    <lineage>
        <taxon>Eukaryota</taxon>
        <taxon>Metazoa</taxon>
        <taxon>Spiralia</taxon>
        <taxon>Lophotrochozoa</taxon>
        <taxon>Platyhelminthes</taxon>
        <taxon>Monogenea</taxon>
        <taxon>Polyopisthocotylea</taxon>
        <taxon>Polystomatidea</taxon>
        <taxon>Polystomatidae</taxon>
        <taxon>Protopolystoma</taxon>
    </lineage>
</organism>
<name>A0A3S5BXV2_9PLAT</name>
<evidence type="ECO:0000313" key="1">
    <source>
        <dbReference type="EMBL" id="VEL23623.1"/>
    </source>
</evidence>
<protein>
    <submittedName>
        <fullName evidence="1">Uncharacterized protein</fullName>
    </submittedName>
</protein>
<dbReference type="Proteomes" id="UP000784294">
    <property type="component" value="Unassembled WGS sequence"/>
</dbReference>
<reference evidence="1" key="1">
    <citation type="submission" date="2018-11" db="EMBL/GenBank/DDBJ databases">
        <authorList>
            <consortium name="Pathogen Informatics"/>
        </authorList>
    </citation>
    <scope>NUCLEOTIDE SEQUENCE</scope>
</reference>
<dbReference type="EMBL" id="CAAALY010062910">
    <property type="protein sequence ID" value="VEL23623.1"/>
    <property type="molecule type" value="Genomic_DNA"/>
</dbReference>
<sequence>MAKITNTTPPAESPSSLLQSSISLAPRGPTVRSDARVNPVGLAGCPVLLPRLTGAPGSPSASASGRPAGLHLAGGIISRPRAGYPGRQTAGPGAWAASRRQPITGPIGCRSTGRFAQPLGLMGPLFSTGPLVSQCGLPGLAAYRTSVCSGRGRTSAGLPACFLASDMAGAPVRFGLPGARSAPFLSETAPLLGQGNVIQTPNCTTRMTTVVGLGTGEMGSLTDGPAIRLHGQALPCLVMDGSGQRPRYRGPVVSWLTV</sequence>
<gene>
    <name evidence="1" type="ORF">PXEA_LOCUS17063</name>
</gene>
<accession>A0A3S5BXV2</accession>
<proteinExistence type="predicted"/>